<evidence type="ECO:0000256" key="1">
    <source>
        <dbReference type="ARBA" id="ARBA00023186"/>
    </source>
</evidence>
<sequence>MALLQIMEEWQKQLQKIELDIEENIEQVQNADELDLFPNELGDLRYEIEQHQLKIKGQLRIARSKQNWEQAQQLDDQLRFIKKLLLEADRLGDSLLDVHIEKER</sequence>
<keyword evidence="2" id="KW-0175">Coiled coil</keyword>
<protein>
    <submittedName>
        <fullName evidence="4">Uncharacterized protein</fullName>
    </submittedName>
</protein>
<reference evidence="4 5" key="1">
    <citation type="submission" date="2018-06" db="EMBL/GenBank/DDBJ databases">
        <authorList>
            <person name="Teymurazov M."/>
            <person name="Kislichkina A."/>
            <person name="Abaymova A."/>
            <person name="Mukhina T."/>
            <person name="Mayskaya N."/>
            <person name="Svetoch E."/>
            <person name="Bogun A."/>
        </authorList>
    </citation>
    <scope>NUCLEOTIDE SEQUENCE [LARGE SCALE GENOMIC DNA]</scope>
    <source>
        <strain evidence="4 5">SCPM-O-B-8406</strain>
    </source>
</reference>
<reference evidence="3 6" key="2">
    <citation type="journal article" date="2022" name="Front. Microbiol.">
        <title>Commensal bacteria contribute to the growth of multidrug-resistant Avibacterium paragallinarum in chickens.</title>
        <authorList>
            <person name="Zhu J."/>
            <person name="Chen Y."/>
            <person name="Wu Y."/>
            <person name="Wang Y."/>
            <person name="Zhu K."/>
        </authorList>
    </citation>
    <scope>NUCLEOTIDE SEQUENCE [LARGE SCALE GENOMIC DNA]</scope>
    <source>
        <strain evidence="3 6">AV25</strain>
    </source>
</reference>
<dbReference type="EMBL" id="JAMDKF010000003">
    <property type="protein sequence ID" value="MEE6040667.1"/>
    <property type="molecule type" value="Genomic_DNA"/>
</dbReference>
<feature type="coiled-coil region" evidence="2">
    <location>
        <begin position="7"/>
        <end position="34"/>
    </location>
</feature>
<comment type="caution">
    <text evidence="4">The sequence shown here is derived from an EMBL/GenBank/DDBJ whole genome shotgun (WGS) entry which is preliminary data.</text>
</comment>
<organism evidence="4 5">
    <name type="scientific">Avibacterium paragallinarum</name>
    <name type="common">Haemophilus gallinarum</name>
    <dbReference type="NCBI Taxonomy" id="728"/>
    <lineage>
        <taxon>Bacteria</taxon>
        <taxon>Pseudomonadati</taxon>
        <taxon>Pseudomonadota</taxon>
        <taxon>Gammaproteobacteria</taxon>
        <taxon>Pasteurellales</taxon>
        <taxon>Pasteurellaceae</taxon>
        <taxon>Avibacterium</taxon>
    </lineage>
</organism>
<reference evidence="3" key="3">
    <citation type="submission" date="2022-05" db="EMBL/GenBank/DDBJ databases">
        <authorList>
            <person name="Chen Y."/>
            <person name="Zhu J."/>
            <person name="Zhu K."/>
        </authorList>
    </citation>
    <scope>NUCLEOTIDE SEQUENCE</scope>
    <source>
        <strain evidence="3">AV25</strain>
    </source>
</reference>
<dbReference type="Proteomes" id="UP000247594">
    <property type="component" value="Unassembled WGS sequence"/>
</dbReference>
<dbReference type="InterPro" id="IPR036386">
    <property type="entry name" value="HscB_C_sf"/>
</dbReference>
<evidence type="ECO:0000313" key="3">
    <source>
        <dbReference type="EMBL" id="MEE6040667.1"/>
    </source>
</evidence>
<name>A0AAE5TI91_AVIPA</name>
<gene>
    <name evidence="4" type="ORF">DM482_05825</name>
    <name evidence="3" type="ORF">M5S13_02010</name>
</gene>
<evidence type="ECO:0000313" key="4">
    <source>
        <dbReference type="EMBL" id="PXZ39190.1"/>
    </source>
</evidence>
<dbReference type="Gene3D" id="1.20.1280.20">
    <property type="entry name" value="HscB, C-terminal domain"/>
    <property type="match status" value="1"/>
</dbReference>
<accession>A0AAE5TI91</accession>
<dbReference type="AlphaFoldDB" id="A0AAE5TI91"/>
<dbReference type="SUPFAM" id="SSF47144">
    <property type="entry name" value="HSC20 (HSCB), C-terminal oligomerisation domain"/>
    <property type="match status" value="1"/>
</dbReference>
<dbReference type="EMBL" id="QJPJ01000007">
    <property type="protein sequence ID" value="PXZ39190.1"/>
    <property type="molecule type" value="Genomic_DNA"/>
</dbReference>
<dbReference type="Proteomes" id="UP001347884">
    <property type="component" value="Unassembled WGS sequence"/>
</dbReference>
<keyword evidence="1" id="KW-0143">Chaperone</keyword>
<proteinExistence type="predicted"/>
<dbReference type="GO" id="GO:0051259">
    <property type="term" value="P:protein complex oligomerization"/>
    <property type="evidence" value="ECO:0007669"/>
    <property type="project" value="InterPro"/>
</dbReference>
<dbReference type="RefSeq" id="WP_110479320.1">
    <property type="nucleotide sequence ID" value="NZ_CP081939.1"/>
</dbReference>
<evidence type="ECO:0000256" key="2">
    <source>
        <dbReference type="SAM" id="Coils"/>
    </source>
</evidence>
<evidence type="ECO:0000313" key="6">
    <source>
        <dbReference type="Proteomes" id="UP001347884"/>
    </source>
</evidence>
<keyword evidence="6" id="KW-1185">Reference proteome</keyword>
<evidence type="ECO:0000313" key="5">
    <source>
        <dbReference type="Proteomes" id="UP000247594"/>
    </source>
</evidence>